<dbReference type="OrthoDB" id="191139at2759"/>
<dbReference type="Pfam" id="PF00106">
    <property type="entry name" value="adh_short"/>
    <property type="match status" value="1"/>
</dbReference>
<organism evidence="2 3">
    <name type="scientific">Blyttiomyces helicus</name>
    <dbReference type="NCBI Taxonomy" id="388810"/>
    <lineage>
        <taxon>Eukaryota</taxon>
        <taxon>Fungi</taxon>
        <taxon>Fungi incertae sedis</taxon>
        <taxon>Chytridiomycota</taxon>
        <taxon>Chytridiomycota incertae sedis</taxon>
        <taxon>Chytridiomycetes</taxon>
        <taxon>Chytridiomycetes incertae sedis</taxon>
        <taxon>Blyttiomyces</taxon>
    </lineage>
</organism>
<keyword evidence="1" id="KW-0560">Oxidoreductase</keyword>
<feature type="non-terminal residue" evidence="2">
    <location>
        <position position="1"/>
    </location>
</feature>
<reference evidence="3" key="1">
    <citation type="journal article" date="2018" name="Nat. Microbiol.">
        <title>Leveraging single-cell genomics to expand the fungal tree of life.</title>
        <authorList>
            <person name="Ahrendt S.R."/>
            <person name="Quandt C.A."/>
            <person name="Ciobanu D."/>
            <person name="Clum A."/>
            <person name="Salamov A."/>
            <person name="Andreopoulos B."/>
            <person name="Cheng J.F."/>
            <person name="Woyke T."/>
            <person name="Pelin A."/>
            <person name="Henrissat B."/>
            <person name="Reynolds N.K."/>
            <person name="Benny G.L."/>
            <person name="Smith M.E."/>
            <person name="James T.Y."/>
            <person name="Grigoriev I.V."/>
        </authorList>
    </citation>
    <scope>NUCLEOTIDE SEQUENCE [LARGE SCALE GENOMIC DNA]</scope>
</reference>
<evidence type="ECO:0000256" key="1">
    <source>
        <dbReference type="ARBA" id="ARBA00023002"/>
    </source>
</evidence>
<dbReference type="AlphaFoldDB" id="A0A4P9WB41"/>
<dbReference type="PRINTS" id="PR00081">
    <property type="entry name" value="GDHRDH"/>
</dbReference>
<dbReference type="PANTHER" id="PTHR43157">
    <property type="entry name" value="PHOSPHATIDYLINOSITOL-GLYCAN BIOSYNTHESIS CLASS F PROTEIN-RELATED"/>
    <property type="match status" value="1"/>
</dbReference>
<dbReference type="GO" id="GO:0016491">
    <property type="term" value="F:oxidoreductase activity"/>
    <property type="evidence" value="ECO:0007669"/>
    <property type="project" value="UniProtKB-KW"/>
</dbReference>
<evidence type="ECO:0000313" key="2">
    <source>
        <dbReference type="EMBL" id="RKO89694.1"/>
    </source>
</evidence>
<gene>
    <name evidence="2" type="ORF">BDK51DRAFT_25331</name>
</gene>
<dbReference type="PANTHER" id="PTHR43157:SF31">
    <property type="entry name" value="PHOSPHATIDYLINOSITOL-GLYCAN BIOSYNTHESIS CLASS F PROTEIN"/>
    <property type="match status" value="1"/>
</dbReference>
<name>A0A4P9WB41_9FUNG</name>
<sequence length="315" mass="34094">PSPSTNFPTGFTRDAIPDLSGKVAIVTGANTGVGYATALELARKNATVFMACRSEERAAPAVEKVRAETGNKNVHFLKLDLQNLKQSREAAKGFLAKGLGLHILVNNAGIMACPFALTSDGVESQFATNHLGHFVFTKTLLPALERSAPSRIVNLSSMAHKRAPPGGILFDSINDPKAMNDWGRYGQSKTSNILFSRALDKRYGAKGIYVNSVHPGFVDSELSRGMKQSFSGWLLSPVIWLAHATLAIPPSEGALTSLYLATSPDIETNDVRAKYFVPIASERTDLSSEVSKDETLAEKLWAFSEKLVEEKIGKE</sequence>
<dbReference type="EMBL" id="KZ995938">
    <property type="protein sequence ID" value="RKO89694.1"/>
    <property type="molecule type" value="Genomic_DNA"/>
</dbReference>
<dbReference type="CDD" id="cd05327">
    <property type="entry name" value="retinol-DH_like_SDR_c_like"/>
    <property type="match status" value="1"/>
</dbReference>
<dbReference type="InterPro" id="IPR002347">
    <property type="entry name" value="SDR_fam"/>
</dbReference>
<evidence type="ECO:0008006" key="4">
    <source>
        <dbReference type="Google" id="ProtNLM"/>
    </source>
</evidence>
<accession>A0A4P9WB41</accession>
<keyword evidence="3" id="KW-1185">Reference proteome</keyword>
<dbReference type="Gene3D" id="3.40.50.720">
    <property type="entry name" value="NAD(P)-binding Rossmann-like Domain"/>
    <property type="match status" value="1"/>
</dbReference>
<dbReference type="Proteomes" id="UP000269721">
    <property type="component" value="Unassembled WGS sequence"/>
</dbReference>
<protein>
    <recommendedName>
        <fullName evidence="4">NAD(P)-binding protein</fullName>
    </recommendedName>
</protein>
<dbReference type="SUPFAM" id="SSF51735">
    <property type="entry name" value="NAD(P)-binding Rossmann-fold domains"/>
    <property type="match status" value="1"/>
</dbReference>
<evidence type="ECO:0000313" key="3">
    <source>
        <dbReference type="Proteomes" id="UP000269721"/>
    </source>
</evidence>
<dbReference type="InterPro" id="IPR036291">
    <property type="entry name" value="NAD(P)-bd_dom_sf"/>
</dbReference>
<proteinExistence type="predicted"/>